<organism evidence="2">
    <name type="scientific">Lygus hesperus</name>
    <name type="common">Western plant bug</name>
    <dbReference type="NCBI Taxonomy" id="30085"/>
    <lineage>
        <taxon>Eukaryota</taxon>
        <taxon>Metazoa</taxon>
        <taxon>Ecdysozoa</taxon>
        <taxon>Arthropoda</taxon>
        <taxon>Hexapoda</taxon>
        <taxon>Insecta</taxon>
        <taxon>Pterygota</taxon>
        <taxon>Neoptera</taxon>
        <taxon>Paraneoptera</taxon>
        <taxon>Hemiptera</taxon>
        <taxon>Heteroptera</taxon>
        <taxon>Panheteroptera</taxon>
        <taxon>Cimicomorpha</taxon>
        <taxon>Miridae</taxon>
        <taxon>Mirini</taxon>
        <taxon>Lygus</taxon>
    </lineage>
</organism>
<dbReference type="AlphaFoldDB" id="A0A146KKM9"/>
<dbReference type="EMBL" id="GDHC01021950">
    <property type="protein sequence ID" value="JAP96678.1"/>
    <property type="molecule type" value="Transcribed_RNA"/>
</dbReference>
<name>A0A146KKM9_LYGHE</name>
<sequence>MWIWTAQTHRTHSQHPQTITQHRRTCAMKSKVLRRSGKKHANKVVRNRESRRVGRPKCVMGTTKAAGKCGKVKRKEEAAAEVVDVYVKPTEEDGTENMECEIPAMQISREEELRNEYALHKQLMENVAHKEQARRESRQRQRTQNKLQRKLTKLQKQICSKPLQTACQRFHW</sequence>
<accession>A0A146KKM9</accession>
<reference evidence="2" key="1">
    <citation type="journal article" date="2016" name="Gigascience">
        <title>De novo construction of an expanded transcriptome assembly for the western tarnished plant bug, Lygus hesperus.</title>
        <authorList>
            <person name="Tassone E.E."/>
            <person name="Geib S.M."/>
            <person name="Hall B."/>
            <person name="Fabrick J.A."/>
            <person name="Brent C.S."/>
            <person name="Hull J.J."/>
        </authorList>
    </citation>
    <scope>NUCLEOTIDE SEQUENCE</scope>
</reference>
<protein>
    <submittedName>
        <fullName evidence="2">Uncharacterized protein</fullName>
    </submittedName>
</protein>
<feature type="coiled-coil region" evidence="1">
    <location>
        <begin position="120"/>
        <end position="150"/>
    </location>
</feature>
<evidence type="ECO:0000256" key="1">
    <source>
        <dbReference type="SAM" id="Coils"/>
    </source>
</evidence>
<proteinExistence type="predicted"/>
<evidence type="ECO:0000313" key="2">
    <source>
        <dbReference type="EMBL" id="JAP96678.1"/>
    </source>
</evidence>
<keyword evidence="1" id="KW-0175">Coiled coil</keyword>
<gene>
    <name evidence="2" type="ORF">g.27629</name>
</gene>